<dbReference type="Gene3D" id="3.10.105.10">
    <property type="entry name" value="Dipeptide-binding Protein, Domain 3"/>
    <property type="match status" value="1"/>
</dbReference>
<evidence type="ECO:0000259" key="3">
    <source>
        <dbReference type="Pfam" id="PF00496"/>
    </source>
</evidence>
<evidence type="ECO:0000256" key="1">
    <source>
        <dbReference type="ARBA" id="ARBA00005695"/>
    </source>
</evidence>
<dbReference type="PANTHER" id="PTHR30290:SF38">
    <property type="entry name" value="D,D-DIPEPTIDE-BINDING PERIPLASMIC PROTEIN DDPA-RELATED"/>
    <property type="match status" value="1"/>
</dbReference>
<evidence type="ECO:0000313" key="4">
    <source>
        <dbReference type="EMBL" id="OTP74895.1"/>
    </source>
</evidence>
<organism evidence="4 5">
    <name type="scientific">Caballeronia sordidicola</name>
    <name type="common">Burkholderia sordidicola</name>
    <dbReference type="NCBI Taxonomy" id="196367"/>
    <lineage>
        <taxon>Bacteria</taxon>
        <taxon>Pseudomonadati</taxon>
        <taxon>Pseudomonadota</taxon>
        <taxon>Betaproteobacteria</taxon>
        <taxon>Burkholderiales</taxon>
        <taxon>Burkholderiaceae</taxon>
        <taxon>Caballeronia</taxon>
    </lineage>
</organism>
<dbReference type="PROSITE" id="PS01040">
    <property type="entry name" value="SBP_BACTERIAL_5"/>
    <property type="match status" value="1"/>
</dbReference>
<evidence type="ECO:0000313" key="5">
    <source>
        <dbReference type="Proteomes" id="UP000195221"/>
    </source>
</evidence>
<dbReference type="Gene3D" id="3.40.190.10">
    <property type="entry name" value="Periplasmic binding protein-like II"/>
    <property type="match status" value="1"/>
</dbReference>
<dbReference type="Gene3D" id="3.90.76.10">
    <property type="entry name" value="Dipeptide-binding Protein, Domain 1"/>
    <property type="match status" value="1"/>
</dbReference>
<dbReference type="InterPro" id="IPR000914">
    <property type="entry name" value="SBP_5_dom"/>
</dbReference>
<dbReference type="InterPro" id="IPR039424">
    <property type="entry name" value="SBP_5"/>
</dbReference>
<dbReference type="SUPFAM" id="SSF53850">
    <property type="entry name" value="Periplasmic binding protein-like II"/>
    <property type="match status" value="1"/>
</dbReference>
<gene>
    <name evidence="4" type="ORF">PAMC26577_14340</name>
</gene>
<dbReference type="CDD" id="cd08493">
    <property type="entry name" value="PBP2_DppA_like"/>
    <property type="match status" value="1"/>
</dbReference>
<comment type="similarity">
    <text evidence="1">Belongs to the bacterial solute-binding protein 5 family.</text>
</comment>
<comment type="caution">
    <text evidence="4">The sequence shown here is derived from an EMBL/GenBank/DDBJ whole genome shotgun (WGS) entry which is preliminary data.</text>
</comment>
<reference evidence="4 5" key="1">
    <citation type="submission" date="2017-03" db="EMBL/GenBank/DDBJ databases">
        <title>Genome analysis of strain PAMC 26577.</title>
        <authorList>
            <person name="Oh H.-M."/>
            <person name="Yang J.-A."/>
        </authorList>
    </citation>
    <scope>NUCLEOTIDE SEQUENCE [LARGE SCALE GENOMIC DNA]</scope>
    <source>
        <strain evidence="4 5">PAMC 26577</strain>
    </source>
</reference>
<dbReference type="Proteomes" id="UP000195221">
    <property type="component" value="Unassembled WGS sequence"/>
</dbReference>
<dbReference type="GO" id="GO:0043190">
    <property type="term" value="C:ATP-binding cassette (ABC) transporter complex"/>
    <property type="evidence" value="ECO:0007669"/>
    <property type="project" value="InterPro"/>
</dbReference>
<dbReference type="PIRSF" id="PIRSF002741">
    <property type="entry name" value="MppA"/>
    <property type="match status" value="1"/>
</dbReference>
<dbReference type="AlphaFoldDB" id="A0A242MU32"/>
<protein>
    <submittedName>
        <fullName evidence="4">Dipeptide-binding ABC transporter, periplasmic substrate-binding component</fullName>
    </submittedName>
</protein>
<accession>A0A242MU32</accession>
<dbReference type="Pfam" id="PF00496">
    <property type="entry name" value="SBP_bac_5"/>
    <property type="match status" value="1"/>
</dbReference>
<feature type="domain" description="Solute-binding protein family 5" evidence="3">
    <location>
        <begin position="119"/>
        <end position="509"/>
    </location>
</feature>
<dbReference type="PANTHER" id="PTHR30290">
    <property type="entry name" value="PERIPLASMIC BINDING COMPONENT OF ABC TRANSPORTER"/>
    <property type="match status" value="1"/>
</dbReference>
<dbReference type="InterPro" id="IPR023765">
    <property type="entry name" value="SBP_5_CS"/>
</dbReference>
<proteinExistence type="inferred from homology"/>
<dbReference type="GO" id="GO:1904680">
    <property type="term" value="F:peptide transmembrane transporter activity"/>
    <property type="evidence" value="ECO:0007669"/>
    <property type="project" value="TreeGrafter"/>
</dbReference>
<evidence type="ECO:0000256" key="2">
    <source>
        <dbReference type="ARBA" id="ARBA00022729"/>
    </source>
</evidence>
<dbReference type="GO" id="GO:0030288">
    <property type="term" value="C:outer membrane-bounded periplasmic space"/>
    <property type="evidence" value="ECO:0007669"/>
    <property type="project" value="TreeGrafter"/>
</dbReference>
<dbReference type="InterPro" id="IPR030678">
    <property type="entry name" value="Peptide/Ni-bd"/>
</dbReference>
<dbReference type="EMBL" id="NBTZ01000057">
    <property type="protein sequence ID" value="OTP74895.1"/>
    <property type="molecule type" value="Genomic_DNA"/>
</dbReference>
<keyword evidence="2" id="KW-0732">Signal</keyword>
<name>A0A242MU32_CABSO</name>
<dbReference type="GO" id="GO:0042938">
    <property type="term" value="P:dipeptide transport"/>
    <property type="evidence" value="ECO:0007669"/>
    <property type="project" value="TreeGrafter"/>
</dbReference>
<sequence>MCSDPPSSHVSPGYKLLHQPYQMAGLVDNALMRRTPGSKSMNMFSSQFLSCVKLAVAASLPIMVATPTHASTHGANLTYCSEGSPAGFDPAQYTHEVDFTANTFTIYNRLAEFERGGTKVVPGLAESWEVSPDGRTYTFHLRHNVKFQTTSFFKPTREFDADDVVFTFERMLDSNQPFHRAYPVSFPYFSAMGLDKLIAKIDKVDPYTVKFILNEPSAPFIHNIAMEYASVLSAEYANQLLKAGRPFNINQYPVGTGPFVFESYTKGKTIRFDGNPNYWKPGAVKLSKLTFAITPDPGVRVQKMENGECQVIAYSTSMEASDLAEHRDVAVLSQPGFQMLYVAYNPARKATRHAAIRRALDLAINRDAIVQAMYGGAGVAAMAPIPPTQWPQLPNRKQPVYAPQEARKLLRNKGHFNHFKMVLLAEPVFPSYQGEKSVAEVASGHRMMAEMLRQDWKKIGVDVTVMQYGWQEYADKIRSKNFDAVISGWRGDNGDPDNWFSSLIACGNKASNNITGFCDPQLDKLLDQARVESNAKRRQDDYLRAVKIFDNKKPFSPVSLSLARQPVSDQVTGLTIEPLGYLRFDGVGLRTSIQP</sequence>